<evidence type="ECO:0000313" key="3">
    <source>
        <dbReference type="Proteomes" id="UP000018888"/>
    </source>
</evidence>
<reference evidence="2 3" key="2">
    <citation type="journal article" date="2018" name="New Phytol.">
        <title>High intraspecific genome diversity in the model arbuscular mycorrhizal symbiont Rhizophagus irregularis.</title>
        <authorList>
            <person name="Chen E.C.H."/>
            <person name="Morin E."/>
            <person name="Beaudet D."/>
            <person name="Noel J."/>
            <person name="Yildirir G."/>
            <person name="Ndikumana S."/>
            <person name="Charron P."/>
            <person name="St-Onge C."/>
            <person name="Giorgi J."/>
            <person name="Kruger M."/>
            <person name="Marton T."/>
            <person name="Ropars J."/>
            <person name="Grigoriev I.V."/>
            <person name="Hainaut M."/>
            <person name="Henrissat B."/>
            <person name="Roux C."/>
            <person name="Martin F."/>
            <person name="Corradi N."/>
        </authorList>
    </citation>
    <scope>NUCLEOTIDE SEQUENCE [LARGE SCALE GENOMIC DNA]</scope>
    <source>
        <strain evidence="2 3">DAOM 197198</strain>
    </source>
</reference>
<proteinExistence type="predicted"/>
<dbReference type="Gene3D" id="1.10.510.10">
    <property type="entry name" value="Transferase(Phosphotransferase) domain 1"/>
    <property type="match status" value="1"/>
</dbReference>
<feature type="domain" description="Protein kinase" evidence="1">
    <location>
        <begin position="137"/>
        <end position="417"/>
    </location>
</feature>
<dbReference type="VEuPathDB" id="FungiDB:RhiirFUN_008051"/>
<dbReference type="GO" id="GO:0005524">
    <property type="term" value="F:ATP binding"/>
    <property type="evidence" value="ECO:0007669"/>
    <property type="project" value="InterPro"/>
</dbReference>
<dbReference type="PANTHER" id="PTHR44329">
    <property type="entry name" value="SERINE/THREONINE-PROTEIN KINASE TNNI3K-RELATED"/>
    <property type="match status" value="1"/>
</dbReference>
<protein>
    <submittedName>
        <fullName evidence="2">Kinase-like domain-containing protein</fullName>
    </submittedName>
</protein>
<dbReference type="Pfam" id="PF07714">
    <property type="entry name" value="PK_Tyr_Ser-Thr"/>
    <property type="match status" value="1"/>
</dbReference>
<accession>A0A2P4QYQ8</accession>
<sequence length="646" mass="75734">MSTIRRELVYQAAQNANALVDYNIHKDFHDQIEFMIQTILADSSLTEDEKTAAIRLINKEYDRDKIIHNSGTKKICENCNKECLATLYCEYCVQDYLKARFSNWTSGNNDIDNLIQKYQSETLGPDYIVEWIPYNNLKNIEYLTKGGFSKIYTAGWINGPYEEWDSKKQQLERTKVPGIQNFVASVILKELENIEGASQSWFEEAKLHLNISNKYPRIIPCYGLTQNPSNRNYMLVMNKFDVDLREYLLQNHNQLTWKERIKIAFLITDALYWIHEENSIHRDLHSGNILYSQFDETWCISDLGFCGPADKSPKNIYGNLPYIAPEIISGRKYTFASDIYSIAMLMWEISSGRPPFNNYENDYYLAMNIVNGIRPKIVSGTPLEYKNLMKQCWDADPLKRPDILTLRNKISEINASYKNTTNELDANSNFETNNLETNYTSSRLFTSKIHQFENFPEPRNATEEEQEAFHSKSYKFSIPHNINEFNNSINRNYDNTPKSSSISKVLSKVFMKLKINSKNDNFKEKTTQQQIKRQDHIDHVNDMQIEEFVSEQLVSQIEQNNLTIIDNKNEVKGKSKRIYSEDKKEDLTDNDKSNKAKFQYIQRNYISNDEMSKNMHKMSSKYGMNNLRTNLIYFLRLHSQCEFQKR</sequence>
<dbReference type="InterPro" id="IPR051681">
    <property type="entry name" value="Ser/Thr_Kinases-Pseudokinases"/>
</dbReference>
<keyword evidence="3" id="KW-1185">Reference proteome</keyword>
<comment type="caution">
    <text evidence="2">The sequence shown here is derived from an EMBL/GenBank/DDBJ whole genome shotgun (WGS) entry which is preliminary data.</text>
</comment>
<dbReference type="GO" id="GO:0004674">
    <property type="term" value="F:protein serine/threonine kinase activity"/>
    <property type="evidence" value="ECO:0007669"/>
    <property type="project" value="TreeGrafter"/>
</dbReference>
<dbReference type="InterPro" id="IPR001245">
    <property type="entry name" value="Ser-Thr/Tyr_kinase_cat_dom"/>
</dbReference>
<dbReference type="InterPro" id="IPR000719">
    <property type="entry name" value="Prot_kinase_dom"/>
</dbReference>
<evidence type="ECO:0000259" key="1">
    <source>
        <dbReference type="PROSITE" id="PS50011"/>
    </source>
</evidence>
<reference evidence="2 3" key="1">
    <citation type="journal article" date="2013" name="Proc. Natl. Acad. Sci. U.S.A.">
        <title>Genome of an arbuscular mycorrhizal fungus provides insight into the oldest plant symbiosis.</title>
        <authorList>
            <person name="Tisserant E."/>
            <person name="Malbreil M."/>
            <person name="Kuo A."/>
            <person name="Kohler A."/>
            <person name="Symeonidi A."/>
            <person name="Balestrini R."/>
            <person name="Charron P."/>
            <person name="Duensing N."/>
            <person name="Frei Dit Frey N."/>
            <person name="Gianinazzi-Pearson V."/>
            <person name="Gilbert L.B."/>
            <person name="Handa Y."/>
            <person name="Herr J.R."/>
            <person name="Hijri M."/>
            <person name="Koul R."/>
            <person name="Kawaguchi M."/>
            <person name="Krajinski F."/>
            <person name="Lammers P.J."/>
            <person name="Masclaux F.G."/>
            <person name="Murat C."/>
            <person name="Morin E."/>
            <person name="Ndikumana S."/>
            <person name="Pagni M."/>
            <person name="Petitpierre D."/>
            <person name="Requena N."/>
            <person name="Rosikiewicz P."/>
            <person name="Riley R."/>
            <person name="Saito K."/>
            <person name="San Clemente H."/>
            <person name="Shapiro H."/>
            <person name="van Tuinen D."/>
            <person name="Becard G."/>
            <person name="Bonfante P."/>
            <person name="Paszkowski U."/>
            <person name="Shachar-Hill Y.Y."/>
            <person name="Tuskan G.A."/>
            <person name="Young P.W."/>
            <person name="Sanders I.R."/>
            <person name="Henrissat B."/>
            <person name="Rensing S.A."/>
            <person name="Grigoriev I.V."/>
            <person name="Corradi N."/>
            <person name="Roux C."/>
            <person name="Martin F."/>
        </authorList>
    </citation>
    <scope>NUCLEOTIDE SEQUENCE [LARGE SCALE GENOMIC DNA]</scope>
    <source>
        <strain evidence="2 3">DAOM 197198</strain>
    </source>
</reference>
<gene>
    <name evidence="2" type="ORF">GLOIN_2v1834160</name>
</gene>
<name>A0A2P4QYQ8_RHIID</name>
<dbReference type="SUPFAM" id="SSF56112">
    <property type="entry name" value="Protein kinase-like (PK-like)"/>
    <property type="match status" value="1"/>
</dbReference>
<dbReference type="AlphaFoldDB" id="A0A2P4QYQ8"/>
<organism evidence="2 3">
    <name type="scientific">Rhizophagus irregularis (strain DAOM 181602 / DAOM 197198 / MUCL 43194)</name>
    <name type="common">Arbuscular mycorrhizal fungus</name>
    <name type="synonym">Glomus intraradices</name>
    <dbReference type="NCBI Taxonomy" id="747089"/>
    <lineage>
        <taxon>Eukaryota</taxon>
        <taxon>Fungi</taxon>
        <taxon>Fungi incertae sedis</taxon>
        <taxon>Mucoromycota</taxon>
        <taxon>Glomeromycotina</taxon>
        <taxon>Glomeromycetes</taxon>
        <taxon>Glomerales</taxon>
        <taxon>Glomeraceae</taxon>
        <taxon>Rhizophagus</taxon>
    </lineage>
</organism>
<dbReference type="PROSITE" id="PS50011">
    <property type="entry name" value="PROTEIN_KINASE_DOM"/>
    <property type="match status" value="1"/>
</dbReference>
<dbReference type="EMBL" id="AUPC02000003">
    <property type="protein sequence ID" value="POG82784.1"/>
    <property type="molecule type" value="Genomic_DNA"/>
</dbReference>
<dbReference type="Proteomes" id="UP000018888">
    <property type="component" value="Unassembled WGS sequence"/>
</dbReference>
<dbReference type="PANTHER" id="PTHR44329:SF6">
    <property type="entry name" value="RECEPTOR-INTERACTING SERINE_THREONINE-PROTEIN KINASE 1"/>
    <property type="match status" value="1"/>
</dbReference>
<dbReference type="InterPro" id="IPR011009">
    <property type="entry name" value="Kinase-like_dom_sf"/>
</dbReference>
<evidence type="ECO:0000313" key="2">
    <source>
        <dbReference type="EMBL" id="POG82784.1"/>
    </source>
</evidence>